<evidence type="ECO:0000259" key="8">
    <source>
        <dbReference type="Pfam" id="PF00534"/>
    </source>
</evidence>
<keyword evidence="5 7" id="KW-0808">Transferase</keyword>
<keyword evidence="4 7" id="KW-0328">Glycosyltransferase</keyword>
<dbReference type="PANTHER" id="PTHR45825">
    <property type="entry name" value="GRANULE-BOUND STARCH SYNTHASE 1, CHLOROPLASTIC/AMYLOPLASTIC"/>
    <property type="match status" value="1"/>
</dbReference>
<dbReference type="AlphaFoldDB" id="A0A928KVX0"/>
<evidence type="ECO:0000256" key="1">
    <source>
        <dbReference type="ARBA" id="ARBA00001478"/>
    </source>
</evidence>
<dbReference type="HAMAP" id="MF_00484">
    <property type="entry name" value="Glycogen_synth"/>
    <property type="match status" value="1"/>
</dbReference>
<comment type="catalytic activity">
    <reaction evidence="1 7">
        <text>[(1-&gt;4)-alpha-D-glucosyl](n) + ADP-alpha-D-glucose = [(1-&gt;4)-alpha-D-glucosyl](n+1) + ADP + H(+)</text>
        <dbReference type="Rhea" id="RHEA:18189"/>
        <dbReference type="Rhea" id="RHEA-COMP:9584"/>
        <dbReference type="Rhea" id="RHEA-COMP:9587"/>
        <dbReference type="ChEBI" id="CHEBI:15378"/>
        <dbReference type="ChEBI" id="CHEBI:15444"/>
        <dbReference type="ChEBI" id="CHEBI:57498"/>
        <dbReference type="ChEBI" id="CHEBI:456216"/>
        <dbReference type="EC" id="2.4.1.21"/>
    </reaction>
</comment>
<dbReference type="GO" id="GO:0009011">
    <property type="term" value="F:alpha-1,4-glucan glucosyltransferase (ADP-glucose donor) activity"/>
    <property type="evidence" value="ECO:0007669"/>
    <property type="project" value="UniProtKB-UniRule"/>
</dbReference>
<dbReference type="CDD" id="cd03791">
    <property type="entry name" value="GT5_Glycogen_synthase_DULL1-like"/>
    <property type="match status" value="1"/>
</dbReference>
<gene>
    <name evidence="7 10" type="primary">glgA</name>
    <name evidence="10" type="ORF">E7512_02130</name>
</gene>
<evidence type="ECO:0000313" key="10">
    <source>
        <dbReference type="EMBL" id="MBE6832377.1"/>
    </source>
</evidence>
<dbReference type="InterPro" id="IPR001296">
    <property type="entry name" value="Glyco_trans_1"/>
</dbReference>
<dbReference type="NCBIfam" id="TIGR02095">
    <property type="entry name" value="glgA"/>
    <property type="match status" value="1"/>
</dbReference>
<comment type="function">
    <text evidence="2 7">Synthesizes alpha-1,4-glucan chains using ADP-glucose.</text>
</comment>
<comment type="similarity">
    <text evidence="3 7">Belongs to the glycosyltransferase 1 family. Bacterial/plant glycogen synthase subfamily.</text>
</comment>
<reference evidence="10" key="1">
    <citation type="submission" date="2019-04" db="EMBL/GenBank/DDBJ databases">
        <title>Evolution of Biomass-Degrading Anaerobic Consortia Revealed by Metagenomics.</title>
        <authorList>
            <person name="Peng X."/>
        </authorList>
    </citation>
    <scope>NUCLEOTIDE SEQUENCE</scope>
    <source>
        <strain evidence="10">SIG551</strain>
    </source>
</reference>
<comment type="caution">
    <text evidence="10">The sequence shown here is derived from an EMBL/GenBank/DDBJ whole genome shotgun (WGS) entry which is preliminary data.</text>
</comment>
<dbReference type="GO" id="GO:0005978">
    <property type="term" value="P:glycogen biosynthetic process"/>
    <property type="evidence" value="ECO:0007669"/>
    <property type="project" value="UniProtKB-UniRule"/>
</dbReference>
<dbReference type="SUPFAM" id="SSF53756">
    <property type="entry name" value="UDP-Glycosyltransferase/glycogen phosphorylase"/>
    <property type="match status" value="1"/>
</dbReference>
<dbReference type="NCBIfam" id="NF001898">
    <property type="entry name" value="PRK00654.1-1"/>
    <property type="match status" value="1"/>
</dbReference>
<dbReference type="Gene3D" id="3.40.50.2000">
    <property type="entry name" value="Glycogen Phosphorylase B"/>
    <property type="match status" value="2"/>
</dbReference>
<evidence type="ECO:0000256" key="4">
    <source>
        <dbReference type="ARBA" id="ARBA00022676"/>
    </source>
</evidence>
<dbReference type="EMBL" id="SVNY01000001">
    <property type="protein sequence ID" value="MBE6832377.1"/>
    <property type="molecule type" value="Genomic_DNA"/>
</dbReference>
<evidence type="ECO:0000313" key="11">
    <source>
        <dbReference type="Proteomes" id="UP000754750"/>
    </source>
</evidence>
<evidence type="ECO:0000259" key="9">
    <source>
        <dbReference type="Pfam" id="PF08323"/>
    </source>
</evidence>
<dbReference type="EC" id="2.4.1.21" evidence="7"/>
<evidence type="ECO:0000256" key="2">
    <source>
        <dbReference type="ARBA" id="ARBA00002764"/>
    </source>
</evidence>
<proteinExistence type="inferred from homology"/>
<dbReference type="PANTHER" id="PTHR45825:SF11">
    <property type="entry name" value="ALPHA AMYLASE DOMAIN-CONTAINING PROTEIN"/>
    <property type="match status" value="1"/>
</dbReference>
<sequence>MKVLYCTSEALPFAATGGLGDVAGSLPQALRRRLIGCRVVMPLYDDIPQELRDRMHFVTSLSVPVAWRRQYCGVFEARAGGVIYYLIDNQYYFKRPGLYGHYDDAERFAFLSRAALEMLPAIDFKPDIIHSNDWQTAMVPVYFRLFYANNPWYQGIKTVMTIHNIQYQGKYGMELVRDVLGIPDSAAQLLEYDKCVNMLKGSIECANWITTVSPTYAKEILDPWFSYGLEGILNSRSWKLSGILNGIDTVHYDPQNDATLPVPFSAEDLTGKAENKRALQEQLGLLQDADTPLVGMVTRLVAQKGLDLVRESFERIMAETNAQFVLLGSGDYEYESFFREMQGRYPGRVCTYIGFVPEVSRRVYAGCDIFLMPSKSEPCGLSQMIALRYGAIPVVRETGGLKDSIQDSGDGEGNGFTFQTYDSGDMLYALYRALEGYANRAGWEILVRRAMACDNSWGRSANEYIRLYRELLKQ</sequence>
<keyword evidence="6 7" id="KW-0320">Glycogen biosynthesis</keyword>
<accession>A0A928KVX0</accession>
<evidence type="ECO:0000256" key="7">
    <source>
        <dbReference type="HAMAP-Rule" id="MF_00484"/>
    </source>
</evidence>
<evidence type="ECO:0000256" key="3">
    <source>
        <dbReference type="ARBA" id="ARBA00010281"/>
    </source>
</evidence>
<evidence type="ECO:0000256" key="6">
    <source>
        <dbReference type="ARBA" id="ARBA00023056"/>
    </source>
</evidence>
<comment type="pathway">
    <text evidence="7">Glycan biosynthesis; glycogen biosynthesis.</text>
</comment>
<dbReference type="InterPro" id="IPR013534">
    <property type="entry name" value="Starch_synth_cat_dom"/>
</dbReference>
<dbReference type="Pfam" id="PF00534">
    <property type="entry name" value="Glycos_transf_1"/>
    <property type="match status" value="1"/>
</dbReference>
<evidence type="ECO:0000256" key="5">
    <source>
        <dbReference type="ARBA" id="ARBA00022679"/>
    </source>
</evidence>
<dbReference type="RefSeq" id="WP_020073952.1">
    <property type="nucleotide sequence ID" value="NZ_JBKWRC010000001.1"/>
</dbReference>
<name>A0A928KVX0_9FIRM</name>
<dbReference type="Pfam" id="PF08323">
    <property type="entry name" value="Glyco_transf_5"/>
    <property type="match status" value="1"/>
</dbReference>
<feature type="domain" description="Glycosyl transferase family 1" evidence="8">
    <location>
        <begin position="288"/>
        <end position="437"/>
    </location>
</feature>
<dbReference type="Proteomes" id="UP000754750">
    <property type="component" value="Unassembled WGS sequence"/>
</dbReference>
<feature type="domain" description="Starch synthase catalytic" evidence="9">
    <location>
        <begin position="2"/>
        <end position="234"/>
    </location>
</feature>
<organism evidence="10 11">
    <name type="scientific">Faecalispora sporosphaeroides</name>
    <dbReference type="NCBI Taxonomy" id="1549"/>
    <lineage>
        <taxon>Bacteria</taxon>
        <taxon>Bacillati</taxon>
        <taxon>Bacillota</taxon>
        <taxon>Clostridia</taxon>
        <taxon>Eubacteriales</taxon>
        <taxon>Oscillospiraceae</taxon>
        <taxon>Faecalispora</taxon>
    </lineage>
</organism>
<dbReference type="GO" id="GO:0004373">
    <property type="term" value="F:alpha-1,4-glucan glucosyltransferase (UDP-glucose donor) activity"/>
    <property type="evidence" value="ECO:0007669"/>
    <property type="project" value="InterPro"/>
</dbReference>
<dbReference type="InterPro" id="IPR011835">
    <property type="entry name" value="GS/SS"/>
</dbReference>
<comment type="caution">
    <text evidence="7">Lacks conserved residue(s) required for the propagation of feature annotation.</text>
</comment>
<protein>
    <recommendedName>
        <fullName evidence="7">Glycogen synthase</fullName>
        <ecNumber evidence="7">2.4.1.21</ecNumber>
    </recommendedName>
    <alternativeName>
        <fullName evidence="7">Starch [bacterial glycogen] synthase</fullName>
    </alternativeName>
</protein>